<protein>
    <submittedName>
        <fullName evidence="2">TIGR02117 family protein</fullName>
    </submittedName>
</protein>
<evidence type="ECO:0000256" key="1">
    <source>
        <dbReference type="SAM" id="Phobius"/>
    </source>
</evidence>
<keyword evidence="1" id="KW-0812">Transmembrane</keyword>
<keyword evidence="3" id="KW-1185">Reference proteome</keyword>
<dbReference type="OrthoDB" id="211174at2"/>
<reference evidence="2 3" key="1">
    <citation type="submission" date="2018-04" db="EMBL/GenBank/DDBJ databases">
        <title>Sphingobacterium cortibacter sp. nov.</title>
        <authorList>
            <person name="Li Y."/>
        </authorList>
    </citation>
    <scope>NUCLEOTIDE SEQUENCE [LARGE SCALE GENOMIC DNA]</scope>
    <source>
        <strain evidence="2 3">2c-3</strain>
    </source>
</reference>
<comment type="caution">
    <text evidence="2">The sequence shown here is derived from an EMBL/GenBank/DDBJ whole genome shotgun (WGS) entry which is preliminary data.</text>
</comment>
<dbReference type="AlphaFoldDB" id="A0A2T8HFE9"/>
<keyword evidence="1" id="KW-1133">Transmembrane helix</keyword>
<sequence>MTRIIKIIGLILAILIGIVLLYLLVAFCLSIIAVNKKAVSKEEVTIYILSNGVHTDIVVPVKSEEMDWSKHVKYEDTKGNDTTAQLVGFGWGDKGFYLATPNWSDLKFSVAFNAAFARGSSAMHVTFLHPLTESESCKRIQISKTEYKKLVDYIQASFQQDQQGNFVRIDTDAQYGSNDAFYEAKGRYNLFYTCNTWTNNALKVCDQRASLWTPFDRGIFYHYSK</sequence>
<evidence type="ECO:0000313" key="2">
    <source>
        <dbReference type="EMBL" id="PVH24167.1"/>
    </source>
</evidence>
<dbReference type="RefSeq" id="WP_116776915.1">
    <property type="nucleotide sequence ID" value="NZ_QDKG01000007.1"/>
</dbReference>
<gene>
    <name evidence="2" type="ORF">DC487_15645</name>
</gene>
<organism evidence="2 3">
    <name type="scientific">Sphingobacterium corticibacter</name>
    <dbReference type="NCBI Taxonomy" id="2171749"/>
    <lineage>
        <taxon>Bacteria</taxon>
        <taxon>Pseudomonadati</taxon>
        <taxon>Bacteroidota</taxon>
        <taxon>Sphingobacteriia</taxon>
        <taxon>Sphingobacteriales</taxon>
        <taxon>Sphingobacteriaceae</taxon>
        <taxon>Sphingobacterium</taxon>
    </lineage>
</organism>
<dbReference type="InterPro" id="IPR011727">
    <property type="entry name" value="CHP02117"/>
</dbReference>
<dbReference type="EMBL" id="QDKG01000007">
    <property type="protein sequence ID" value="PVH24167.1"/>
    <property type="molecule type" value="Genomic_DNA"/>
</dbReference>
<accession>A0A2T8HFE9</accession>
<name>A0A2T8HFE9_9SPHI</name>
<feature type="transmembrane region" description="Helical" evidence="1">
    <location>
        <begin position="7"/>
        <end position="34"/>
    </location>
</feature>
<keyword evidence="1" id="KW-0472">Membrane</keyword>
<dbReference type="Proteomes" id="UP000245627">
    <property type="component" value="Unassembled WGS sequence"/>
</dbReference>
<dbReference type="NCBIfam" id="TIGR02117">
    <property type="entry name" value="chp_urease_rgn"/>
    <property type="match status" value="1"/>
</dbReference>
<dbReference type="Pfam" id="PF09601">
    <property type="entry name" value="DUF2459"/>
    <property type="match status" value="1"/>
</dbReference>
<evidence type="ECO:0000313" key="3">
    <source>
        <dbReference type="Proteomes" id="UP000245627"/>
    </source>
</evidence>
<proteinExistence type="predicted"/>